<dbReference type="eggNOG" id="ENOG5033EF1">
    <property type="taxonomic scope" value="Bacteria"/>
</dbReference>
<gene>
    <name evidence="1" type="ordered locus">BH2172</name>
</gene>
<proteinExistence type="predicted"/>
<evidence type="ECO:0000313" key="2">
    <source>
        <dbReference type="Proteomes" id="UP000001258"/>
    </source>
</evidence>
<name>Q9KAW4_HALH5</name>
<evidence type="ECO:0000313" key="1">
    <source>
        <dbReference type="EMBL" id="BAB05891.1"/>
    </source>
</evidence>
<dbReference type="EMBL" id="BA000004">
    <property type="protein sequence ID" value="BAB05891.1"/>
    <property type="molecule type" value="Genomic_DNA"/>
</dbReference>
<dbReference type="Proteomes" id="UP000001258">
    <property type="component" value="Chromosome"/>
</dbReference>
<accession>Q9KAW4</accession>
<dbReference type="AlphaFoldDB" id="Q9KAW4"/>
<sequence length="118" mass="13151">MIFATSNHAKQENENNISEREMAVQLFLAPEMIKADAQVLNVITDKEEAIGYLAYLQFDTNLYVYGHLQEVGAKGDFHDVVKPYIQGLQATFNDCDLYTSISVGGETLQLDIDSESGK</sequence>
<dbReference type="RefSeq" id="WP_010898329.1">
    <property type="nucleotide sequence ID" value="NC_002570.2"/>
</dbReference>
<dbReference type="OrthoDB" id="2880068at2"/>
<dbReference type="KEGG" id="bha:BH2172"/>
<reference evidence="1 2" key="1">
    <citation type="journal article" date="2000" name="Nucleic Acids Res.">
        <title>Complete genome sequence of the alkaliphilic bacterium Bacillus halodurans and genomic sequence comparison with Bacillus subtilis.</title>
        <authorList>
            <person name="Takami H."/>
            <person name="Nakasone K."/>
            <person name="Takaki Y."/>
            <person name="Maeno G."/>
            <person name="Sasaki R."/>
            <person name="Masui N."/>
            <person name="Fuji F."/>
            <person name="Hirama C."/>
            <person name="Nakamura Y."/>
            <person name="Ogasawara N."/>
            <person name="Kuhara S."/>
            <person name="Horikoshi K."/>
        </authorList>
    </citation>
    <scope>NUCLEOTIDE SEQUENCE [LARGE SCALE GENOMIC DNA]</scope>
    <source>
        <strain evidence="2">ATCC BAA-125 / DSM 18197 / FERM 7344 / JCM 9153 / C-125</strain>
    </source>
</reference>
<keyword evidence="2" id="KW-1185">Reference proteome</keyword>
<dbReference type="HOGENOM" id="CLU_167375_0_0_9"/>
<organism evidence="1 2">
    <name type="scientific">Halalkalibacterium halodurans (strain ATCC BAA-125 / DSM 18197 / FERM 7344 / JCM 9153 / C-125)</name>
    <name type="common">Bacillus halodurans</name>
    <dbReference type="NCBI Taxonomy" id="272558"/>
    <lineage>
        <taxon>Bacteria</taxon>
        <taxon>Bacillati</taxon>
        <taxon>Bacillota</taxon>
        <taxon>Bacilli</taxon>
        <taxon>Bacillales</taxon>
        <taxon>Bacillaceae</taxon>
        <taxon>Halalkalibacterium (ex Joshi et al. 2022)</taxon>
    </lineage>
</organism>
<dbReference type="PIR" id="D83921">
    <property type="entry name" value="D83921"/>
</dbReference>
<protein>
    <submittedName>
        <fullName evidence="1">BH2172 protein</fullName>
    </submittedName>
</protein>